<organism evidence="5 6">
    <name type="scientific">Kluyveromyces marxianus</name>
    <name type="common">Yeast</name>
    <name type="synonym">Candida kefyr</name>
    <dbReference type="NCBI Taxonomy" id="4911"/>
    <lineage>
        <taxon>Eukaryota</taxon>
        <taxon>Fungi</taxon>
        <taxon>Dikarya</taxon>
        <taxon>Ascomycota</taxon>
        <taxon>Saccharomycotina</taxon>
        <taxon>Saccharomycetes</taxon>
        <taxon>Saccharomycetales</taxon>
        <taxon>Saccharomycetaceae</taxon>
        <taxon>Kluyveromyces</taxon>
    </lineage>
</organism>
<comment type="similarity">
    <text evidence="1">Belongs to the AB hydrolase superfamily. AB hydrolase 4 family.</text>
</comment>
<dbReference type="SUPFAM" id="SSF53474">
    <property type="entry name" value="alpha/beta-Hydrolases"/>
    <property type="match status" value="1"/>
</dbReference>
<keyword evidence="3" id="KW-0378">Hydrolase</keyword>
<evidence type="ECO:0000256" key="2">
    <source>
        <dbReference type="ARBA" id="ARBA00022487"/>
    </source>
</evidence>
<dbReference type="InterPro" id="IPR000073">
    <property type="entry name" value="AB_hydrolase_1"/>
</dbReference>
<dbReference type="EMBL" id="CP015054">
    <property type="protein sequence ID" value="QGN13409.1"/>
    <property type="molecule type" value="Genomic_DNA"/>
</dbReference>
<dbReference type="InterPro" id="IPR012020">
    <property type="entry name" value="ABHD4"/>
</dbReference>
<dbReference type="InterPro" id="IPR029058">
    <property type="entry name" value="AB_hydrolase_fold"/>
</dbReference>
<evidence type="ECO:0000256" key="3">
    <source>
        <dbReference type="ARBA" id="ARBA00022801"/>
    </source>
</evidence>
<keyword evidence="6" id="KW-1185">Reference proteome</keyword>
<evidence type="ECO:0000259" key="4">
    <source>
        <dbReference type="Pfam" id="PF00561"/>
    </source>
</evidence>
<dbReference type="InterPro" id="IPR000952">
    <property type="entry name" value="AB_hydrolase_4_CS"/>
</dbReference>
<protein>
    <submittedName>
        <fullName evidence="5">Medium-chain fatty acid ethyl ester synthase/esterase 2</fullName>
    </submittedName>
</protein>
<evidence type="ECO:0000256" key="1">
    <source>
        <dbReference type="ARBA" id="ARBA00010884"/>
    </source>
</evidence>
<dbReference type="PROSITE" id="PS01133">
    <property type="entry name" value="UPF0017"/>
    <property type="match status" value="1"/>
</dbReference>
<dbReference type="Gene3D" id="3.40.50.1820">
    <property type="entry name" value="alpha/beta hydrolase"/>
    <property type="match status" value="1"/>
</dbReference>
<proteinExistence type="inferred from homology"/>
<sequence>MVFLFNPAHWGYNGTITQHIGQEGTVKLQKKDGTEEQLHELISKEVPNLADGAKFQLHPMLFTGILQTMYLAAGDFSKKFNVFYGRELFELSDSGIASVDWVRNDWKKDYDFDPATGSYNKQKLAEDGAKTHPEGWPRLHPRTRYMTEDEKKGLLDDTSKPLIIVMHGLAGGSHEPIIRSLTEQLSTISDEKFQVAVLNTRGCCRTKVVSHKLFYAFATEDLRELVQREHKRDPNRKIYAVGFSFGATMLANYIGEEGDTCLLSGATLLCNPWDLVLSANKMKTDFWARKLFAKNITHFLVRTLEVNMNQVEWKGGEKPTNVSPENPTNYPFTRENLKKAKQFTEPSQFDETFTSKAVGFDSAWDYYKVGSSLNRLPSINVPTLVINSHDDPVIGEENIPVEQAKANPNILLVESDLGGHLAYLDRNYNPWITKQIAMYFDTLESFVK</sequence>
<name>A0ABX6ER84_KLUMA</name>
<evidence type="ECO:0000313" key="5">
    <source>
        <dbReference type="EMBL" id="QGN13409.1"/>
    </source>
</evidence>
<gene>
    <name evidence="5" type="primary">EHT1</name>
    <name evidence="5" type="ORF">FIM1_46</name>
</gene>
<accession>A0ABX6ER84</accession>
<dbReference type="PANTHER" id="PTHR10794">
    <property type="entry name" value="ABHYDROLASE DOMAIN-CONTAINING PROTEIN"/>
    <property type="match status" value="1"/>
</dbReference>
<feature type="domain" description="AB hydrolase-1" evidence="4">
    <location>
        <begin position="161"/>
        <end position="425"/>
    </location>
</feature>
<dbReference type="InterPro" id="IPR050960">
    <property type="entry name" value="AB_hydrolase_4_sf"/>
</dbReference>
<dbReference type="Proteomes" id="UP000422736">
    <property type="component" value="Chromosome 1"/>
</dbReference>
<dbReference type="PANTHER" id="PTHR10794:SF44">
    <property type="entry name" value="MEDIUM-CHAIN FATTY ACID ETHYL ESTER SYNTHASE_ESTERASE 1-RELATED"/>
    <property type="match status" value="1"/>
</dbReference>
<dbReference type="PIRSF" id="PIRSF005211">
    <property type="entry name" value="Ab_hydro_YheT"/>
    <property type="match status" value="1"/>
</dbReference>
<keyword evidence="2" id="KW-0719">Serine esterase</keyword>
<evidence type="ECO:0000313" key="6">
    <source>
        <dbReference type="Proteomes" id="UP000422736"/>
    </source>
</evidence>
<dbReference type="Pfam" id="PF00561">
    <property type="entry name" value="Abhydrolase_1"/>
    <property type="match status" value="1"/>
</dbReference>
<reference evidence="5 6" key="1">
    <citation type="submission" date="2016-03" db="EMBL/GenBank/DDBJ databases">
        <title>How can Kluyveromyces marxianus grow so fast - potential evolutionary course in Saccharomyces Complex revealed by comparative genomics.</title>
        <authorList>
            <person name="Mo W."/>
            <person name="Lu W."/>
            <person name="Yang X."/>
            <person name="Qi J."/>
            <person name="Lv H."/>
        </authorList>
    </citation>
    <scope>NUCLEOTIDE SEQUENCE [LARGE SCALE GENOMIC DNA]</scope>
    <source>
        <strain evidence="5 6">FIM1</strain>
    </source>
</reference>